<dbReference type="GO" id="GO:0003677">
    <property type="term" value="F:DNA binding"/>
    <property type="evidence" value="ECO:0007669"/>
    <property type="project" value="InterPro"/>
</dbReference>
<evidence type="ECO:0000313" key="13">
    <source>
        <dbReference type="EMBL" id="EGY53164.1"/>
    </source>
</evidence>
<dbReference type="SUPFAM" id="SSF52540">
    <property type="entry name" value="P-loop containing nucleoside triphosphate hydrolases"/>
    <property type="match status" value="1"/>
</dbReference>
<dbReference type="InterPro" id="IPR014016">
    <property type="entry name" value="UvrD-like_ATP-bd"/>
</dbReference>
<dbReference type="GO" id="GO:0000725">
    <property type="term" value="P:recombinational repair"/>
    <property type="evidence" value="ECO:0007669"/>
    <property type="project" value="TreeGrafter"/>
</dbReference>
<dbReference type="STRING" id="1032488.HMPREF9371_0655"/>
<dbReference type="OrthoDB" id="5905204at2"/>
<keyword evidence="2 10" id="KW-0547">Nucleotide-binding</keyword>
<evidence type="ECO:0000256" key="9">
    <source>
        <dbReference type="ARBA" id="ARBA00048988"/>
    </source>
</evidence>
<dbReference type="Gene3D" id="1.10.10.160">
    <property type="match status" value="1"/>
</dbReference>
<dbReference type="InterPro" id="IPR000212">
    <property type="entry name" value="DNA_helicase_UvrD/REP"/>
</dbReference>
<dbReference type="GO" id="GO:0005829">
    <property type="term" value="C:cytosol"/>
    <property type="evidence" value="ECO:0007669"/>
    <property type="project" value="TreeGrafter"/>
</dbReference>
<dbReference type="GO" id="GO:0043138">
    <property type="term" value="F:3'-5' DNA helicase activity"/>
    <property type="evidence" value="ECO:0007669"/>
    <property type="project" value="UniProtKB-EC"/>
</dbReference>
<dbReference type="PROSITE" id="PS51257">
    <property type="entry name" value="PROKAR_LIPOPROTEIN"/>
    <property type="match status" value="1"/>
</dbReference>
<keyword evidence="14" id="KW-1185">Reference proteome</keyword>
<evidence type="ECO:0000256" key="10">
    <source>
        <dbReference type="PROSITE-ProRule" id="PRU00560"/>
    </source>
</evidence>
<feature type="domain" description="UvrD-like helicase ATP-binding" evidence="11">
    <location>
        <begin position="3"/>
        <end position="282"/>
    </location>
</feature>
<dbReference type="Gene3D" id="1.10.486.10">
    <property type="entry name" value="PCRA, domain 4"/>
    <property type="match status" value="1"/>
</dbReference>
<evidence type="ECO:0000259" key="11">
    <source>
        <dbReference type="PROSITE" id="PS51198"/>
    </source>
</evidence>
<sequence>MLEELNKQQKYAVTLEHQNILVLAGAGCGKTKTIVARTAHLITSGGNPKRIHLLTFTRKAADELVRRVEEQIGTASSGLRASTFHSWCMLLIRSAPHFFQESQYTVIDRDDQLQIFKMAYANINPPIEKIDAPKAKAILDWYSYIRNTLSDPNAYIGTMLPPAHKDYVLKAFAFYESFKKERGYLDYDDVLSVVADGLNNPKVLSWIAGRYDHLLIDEMQDTNPLQWRLLAPLLGRVSLFCVGDDAQSIYGFRGADFRNIHDFPKRVPDAEVCKLSYNYRSYQSILDVSNWLLNQSSIPYEKNLVAHRKGSNKPIFRQFLSPDDEAVWVAKDIRKKLSQGTAINRMTVLVRTSRAAKVIERALLEHQIPYYFIGGEKLMEAAHIRDVLSVLRIAVNIKDEIAWIRYLTLWPGIGSVTATRIMKKAITQDNLSDCQTIINAERRVKNPEVAELLVEVSKATTTKQVFDVSVKFLTPILANIYKSENWEDRVKDFPLISTLAEKENDILSFLEEYVLNPIYSKKERSDALMLITVHSAKGMENDICYVTGISQGVYPHTLSTGNYDKEEEDRRVLYVALTRAKNSLIMTGTRFYFGYADSSKVKPHFLNHIPKELARIWRQKLPGLNIVLTEQKPTSIKNIEKNEDKPGIPKISILHVEKEDNKSFLESPRAKEDKAGCGTFILIVIATLFILKSCF</sequence>
<evidence type="ECO:0000259" key="12">
    <source>
        <dbReference type="PROSITE" id="PS51217"/>
    </source>
</evidence>
<dbReference type="HOGENOM" id="CLU_004585_5_10_4"/>
<keyword evidence="5 10" id="KW-0067">ATP-binding</keyword>
<proteinExistence type="inferred from homology"/>
<dbReference type="Proteomes" id="UP000003019">
    <property type="component" value="Unassembled WGS sequence"/>
</dbReference>
<keyword evidence="6" id="KW-0413">Isomerase</keyword>
<gene>
    <name evidence="13" type="primary">pcrA</name>
    <name evidence="13" type="ORF">HMPREF9371_0655</name>
</gene>
<evidence type="ECO:0000313" key="14">
    <source>
        <dbReference type="Proteomes" id="UP000003019"/>
    </source>
</evidence>
<keyword evidence="4 10" id="KW-0347">Helicase</keyword>
<feature type="binding site" evidence="10">
    <location>
        <begin position="24"/>
        <end position="31"/>
    </location>
    <ligand>
        <name>ATP</name>
        <dbReference type="ChEBI" id="CHEBI:30616"/>
    </ligand>
</feature>
<dbReference type="EMBL" id="AGAY01000022">
    <property type="protein sequence ID" value="EGY53164.1"/>
    <property type="molecule type" value="Genomic_DNA"/>
</dbReference>
<dbReference type="InterPro" id="IPR027417">
    <property type="entry name" value="P-loop_NTPase"/>
</dbReference>
<evidence type="ECO:0000256" key="2">
    <source>
        <dbReference type="ARBA" id="ARBA00022741"/>
    </source>
</evidence>
<evidence type="ECO:0000256" key="7">
    <source>
        <dbReference type="ARBA" id="ARBA00034617"/>
    </source>
</evidence>
<reference evidence="13 14" key="1">
    <citation type="submission" date="2011-05" db="EMBL/GenBank/DDBJ databases">
        <authorList>
            <person name="Muzny D."/>
            <person name="Qin X."/>
            <person name="Deng J."/>
            <person name="Jiang H."/>
            <person name="Liu Y."/>
            <person name="Qu J."/>
            <person name="Song X.-Z."/>
            <person name="Zhang L."/>
            <person name="Thornton R."/>
            <person name="Coyle M."/>
            <person name="Francisco L."/>
            <person name="Jackson L."/>
            <person name="Javaid M."/>
            <person name="Korchina V."/>
            <person name="Kovar C."/>
            <person name="Mata R."/>
            <person name="Mathew T."/>
            <person name="Ngo R."/>
            <person name="Nguyen L."/>
            <person name="Nguyen N."/>
            <person name="Okwuonu G."/>
            <person name="Ongeri F."/>
            <person name="Pham C."/>
            <person name="Simmons D."/>
            <person name="Wilczek-Boney K."/>
            <person name="Hale W."/>
            <person name="Jakkamsetti A."/>
            <person name="Pham P."/>
            <person name="Ruth R."/>
            <person name="San Lucas F."/>
            <person name="Warren J."/>
            <person name="Zhang J."/>
            <person name="Zhao Z."/>
            <person name="Zhou C."/>
            <person name="Zhu D."/>
            <person name="Lee S."/>
            <person name="Bess C."/>
            <person name="Blankenburg K."/>
            <person name="Forbes L."/>
            <person name="Fu Q."/>
            <person name="Gubbala S."/>
            <person name="Hirani K."/>
            <person name="Jayaseelan J.C."/>
            <person name="Lara F."/>
            <person name="Munidasa M."/>
            <person name="Palculict T."/>
            <person name="Patil S."/>
            <person name="Pu L.-L."/>
            <person name="Saada N."/>
            <person name="Tang L."/>
            <person name="Weissenberger G."/>
            <person name="Zhu Y."/>
            <person name="Hemphill L."/>
            <person name="Shang Y."/>
            <person name="Youmans B."/>
            <person name="Ayvaz T."/>
            <person name="Ross M."/>
            <person name="Santibanez J."/>
            <person name="Aqrawi P."/>
            <person name="Gross S."/>
            <person name="Joshi V."/>
            <person name="Fowler G."/>
            <person name="Nazareth L."/>
            <person name="Reid J."/>
            <person name="Worley K."/>
            <person name="Petrosino J."/>
            <person name="Highlander S."/>
            <person name="Gibbs R."/>
        </authorList>
    </citation>
    <scope>NUCLEOTIDE SEQUENCE [LARGE SCALE GENOMIC DNA]</scope>
    <source>
        <strain evidence="13 14">871</strain>
    </source>
</reference>
<dbReference type="GO" id="GO:0005524">
    <property type="term" value="F:ATP binding"/>
    <property type="evidence" value="ECO:0007669"/>
    <property type="project" value="UniProtKB-UniRule"/>
</dbReference>
<dbReference type="PATRIC" id="fig|1032488.3.peg.593"/>
<dbReference type="EC" id="5.6.2.4" evidence="8"/>
<evidence type="ECO:0000256" key="6">
    <source>
        <dbReference type="ARBA" id="ARBA00023235"/>
    </source>
</evidence>
<dbReference type="Pfam" id="PF13361">
    <property type="entry name" value="UvrD_C"/>
    <property type="match status" value="1"/>
</dbReference>
<comment type="caution">
    <text evidence="13">The sequence shown here is derived from an EMBL/GenBank/DDBJ whole genome shotgun (WGS) entry which is preliminary data.</text>
</comment>
<comment type="catalytic activity">
    <reaction evidence="7">
        <text>Couples ATP hydrolysis with the unwinding of duplex DNA by translocating in the 3'-5' direction.</text>
        <dbReference type="EC" id="5.6.2.4"/>
    </reaction>
</comment>
<evidence type="ECO:0000256" key="5">
    <source>
        <dbReference type="ARBA" id="ARBA00022840"/>
    </source>
</evidence>
<evidence type="ECO:0000256" key="8">
    <source>
        <dbReference type="ARBA" id="ARBA00034808"/>
    </source>
</evidence>
<dbReference type="AlphaFoldDB" id="G4CGB6"/>
<dbReference type="PANTHER" id="PTHR11070:SF3">
    <property type="entry name" value="DNA 3'-5' HELICASE"/>
    <property type="match status" value="1"/>
</dbReference>
<dbReference type="GO" id="GO:0016887">
    <property type="term" value="F:ATP hydrolysis activity"/>
    <property type="evidence" value="ECO:0007669"/>
    <property type="project" value="RHEA"/>
</dbReference>
<keyword evidence="3 10" id="KW-0378">Hydrolase</keyword>
<comment type="catalytic activity">
    <reaction evidence="9">
        <text>ATP + H2O = ADP + phosphate + H(+)</text>
        <dbReference type="Rhea" id="RHEA:13065"/>
        <dbReference type="ChEBI" id="CHEBI:15377"/>
        <dbReference type="ChEBI" id="CHEBI:15378"/>
        <dbReference type="ChEBI" id="CHEBI:30616"/>
        <dbReference type="ChEBI" id="CHEBI:43474"/>
        <dbReference type="ChEBI" id="CHEBI:456216"/>
        <dbReference type="EC" id="5.6.2.4"/>
    </reaction>
</comment>
<dbReference type="PANTHER" id="PTHR11070">
    <property type="entry name" value="UVRD / RECB / PCRA DNA HELICASE FAMILY MEMBER"/>
    <property type="match status" value="1"/>
</dbReference>
<dbReference type="InterPro" id="IPR014017">
    <property type="entry name" value="DNA_helicase_UvrD-like_C"/>
</dbReference>
<dbReference type="Pfam" id="PF00580">
    <property type="entry name" value="UvrD-helicase"/>
    <property type="match status" value="1"/>
</dbReference>
<evidence type="ECO:0000256" key="3">
    <source>
        <dbReference type="ARBA" id="ARBA00022801"/>
    </source>
</evidence>
<dbReference type="Gene3D" id="3.40.50.300">
    <property type="entry name" value="P-loop containing nucleotide triphosphate hydrolases"/>
    <property type="match status" value="2"/>
</dbReference>
<comment type="similarity">
    <text evidence="1">Belongs to the helicase family. UvrD subfamily.</text>
</comment>
<dbReference type="PROSITE" id="PS51198">
    <property type="entry name" value="UVRD_HELICASE_ATP_BIND"/>
    <property type="match status" value="1"/>
</dbReference>
<dbReference type="PROSITE" id="PS51217">
    <property type="entry name" value="UVRD_HELICASE_CTER"/>
    <property type="match status" value="1"/>
</dbReference>
<name>G4CGB6_9NEIS</name>
<accession>G4CGB6</accession>
<dbReference type="InterPro" id="IPR013986">
    <property type="entry name" value="DExx_box_DNA_helicase_dom_sf"/>
</dbReference>
<dbReference type="CDD" id="cd17932">
    <property type="entry name" value="DEXQc_UvrD"/>
    <property type="match status" value="1"/>
</dbReference>
<evidence type="ECO:0000256" key="4">
    <source>
        <dbReference type="ARBA" id="ARBA00022806"/>
    </source>
</evidence>
<organism evidence="13 14">
    <name type="scientific">Neisseria shayeganii 871</name>
    <dbReference type="NCBI Taxonomy" id="1032488"/>
    <lineage>
        <taxon>Bacteria</taxon>
        <taxon>Pseudomonadati</taxon>
        <taxon>Pseudomonadota</taxon>
        <taxon>Betaproteobacteria</taxon>
        <taxon>Neisseriales</taxon>
        <taxon>Neisseriaceae</taxon>
        <taxon>Neisseria</taxon>
    </lineage>
</organism>
<evidence type="ECO:0000256" key="1">
    <source>
        <dbReference type="ARBA" id="ARBA00009922"/>
    </source>
</evidence>
<dbReference type="RefSeq" id="WP_009118349.1">
    <property type="nucleotide sequence ID" value="NZ_JH164926.1"/>
</dbReference>
<protein>
    <recommendedName>
        <fullName evidence="8">DNA 3'-5' helicase</fullName>
        <ecNumber evidence="8">5.6.2.4</ecNumber>
    </recommendedName>
</protein>
<feature type="domain" description="UvrD-like helicase C-terminal" evidence="12">
    <location>
        <begin position="283"/>
        <end position="538"/>
    </location>
</feature>